<accession>A0ABV0EV26</accession>
<organism evidence="1 2">
    <name type="scientific">Candidatus Enterococcus ferrettii</name>
    <dbReference type="NCBI Taxonomy" id="2815324"/>
    <lineage>
        <taxon>Bacteria</taxon>
        <taxon>Bacillati</taxon>
        <taxon>Bacillota</taxon>
        <taxon>Bacilli</taxon>
        <taxon>Lactobacillales</taxon>
        <taxon>Enterococcaceae</taxon>
        <taxon>Enterococcus</taxon>
    </lineage>
</organism>
<dbReference type="RefSeq" id="WP_207702694.1">
    <property type="nucleotide sequence ID" value="NZ_JAFREL020000004.1"/>
</dbReference>
<dbReference type="EMBL" id="JAFREL020000004">
    <property type="protein sequence ID" value="MEO1772517.1"/>
    <property type="molecule type" value="Genomic_DNA"/>
</dbReference>
<evidence type="ECO:0000313" key="1">
    <source>
        <dbReference type="EMBL" id="MEO1772517.1"/>
    </source>
</evidence>
<protein>
    <submittedName>
        <fullName evidence="1">Uncharacterized protein</fullName>
    </submittedName>
</protein>
<comment type="caution">
    <text evidence="1">The sequence shown here is derived from an EMBL/GenBank/DDBJ whole genome shotgun (WGS) entry which is preliminary data.</text>
</comment>
<gene>
    <name evidence="1" type="ORF">JZO67_004499</name>
</gene>
<proteinExistence type="predicted"/>
<evidence type="ECO:0000313" key="2">
    <source>
        <dbReference type="Proteomes" id="UP000664357"/>
    </source>
</evidence>
<keyword evidence="2" id="KW-1185">Reference proteome</keyword>
<name>A0ABV0EV26_9ENTE</name>
<sequence>MIYKDFRKTTGNFPNDDNDAAAILPLYQEGKMVKGIAIGVTKEWLDDILIDQLQELDLDMYVDEYLDQLEMSEENVMEILEWLEIRVEGTPYHIIYEVF</sequence>
<reference evidence="1 2" key="1">
    <citation type="submission" date="2024-02" db="EMBL/GenBank/DDBJ databases">
        <title>The Genome Sequence of Enterococcus sp. DIV0159.</title>
        <authorList>
            <person name="Earl A."/>
            <person name="Manson A."/>
            <person name="Gilmore M."/>
            <person name="Sanders J."/>
            <person name="Shea T."/>
            <person name="Howe W."/>
            <person name="Livny J."/>
            <person name="Cuomo C."/>
            <person name="Neafsey D."/>
            <person name="Birren B."/>
        </authorList>
    </citation>
    <scope>NUCLEOTIDE SEQUENCE [LARGE SCALE GENOMIC DNA]</scope>
    <source>
        <strain evidence="1 2">665A</strain>
    </source>
</reference>
<dbReference type="Proteomes" id="UP000664357">
    <property type="component" value="Unassembled WGS sequence"/>
</dbReference>